<protein>
    <recommendedName>
        <fullName evidence="4">DUF3868 domain-containing protein</fullName>
    </recommendedName>
</protein>
<dbReference type="RefSeq" id="WP_207298505.1">
    <property type="nucleotide sequence ID" value="NZ_CP071448.1"/>
</dbReference>
<accession>A0ABX7QKD1</accession>
<evidence type="ECO:0000313" key="3">
    <source>
        <dbReference type="Proteomes" id="UP000663440"/>
    </source>
</evidence>
<sequence>MRKIYLITLLVFSVLCTAQTTIKDEVSVKDGDSIRTTKIRLGNDLVTVTSTPEWRFALVGGVPVASSSGVVLKITAVVDNIDYSNDVCEYYIQTQCNPAIDKCFYETIDNRTTLFHRRYNVDDPRYYYRITNVLPKRVVLLEWYADIPVDGNENDIKLKLDYYAEYLEKNNIEISPNYYAKAAPAKKK</sequence>
<evidence type="ECO:0000313" key="2">
    <source>
        <dbReference type="EMBL" id="QSW91387.1"/>
    </source>
</evidence>
<organism evidence="2 3">
    <name type="scientific">Flavobacterium endoglycinae</name>
    <dbReference type="NCBI Taxonomy" id="2816357"/>
    <lineage>
        <taxon>Bacteria</taxon>
        <taxon>Pseudomonadati</taxon>
        <taxon>Bacteroidota</taxon>
        <taxon>Flavobacteriia</taxon>
        <taxon>Flavobacteriales</taxon>
        <taxon>Flavobacteriaceae</taxon>
        <taxon>Flavobacterium</taxon>
    </lineage>
</organism>
<dbReference type="EMBL" id="CP071448">
    <property type="protein sequence ID" value="QSW91387.1"/>
    <property type="molecule type" value="Genomic_DNA"/>
</dbReference>
<evidence type="ECO:0000256" key="1">
    <source>
        <dbReference type="SAM" id="SignalP"/>
    </source>
</evidence>
<name>A0ABX7QKD1_9FLAO</name>
<feature type="signal peptide" evidence="1">
    <location>
        <begin position="1"/>
        <end position="18"/>
    </location>
</feature>
<reference evidence="2 3" key="1">
    <citation type="submission" date="2021-03" db="EMBL/GenBank/DDBJ databases">
        <title>Flavobacterium kribbensis sp. nov, an endophytic bacteria, isolated from soybean.</title>
        <authorList>
            <person name="Lee J."/>
            <person name="Seo J."/>
        </authorList>
    </citation>
    <scope>NUCLEOTIDE SEQUENCE [LARGE SCALE GENOMIC DNA]</scope>
    <source>
        <strain evidence="2 3">BB8</strain>
    </source>
</reference>
<dbReference type="Proteomes" id="UP000663440">
    <property type="component" value="Chromosome"/>
</dbReference>
<proteinExistence type="predicted"/>
<gene>
    <name evidence="2" type="ORF">J0383_11420</name>
</gene>
<keyword evidence="1" id="KW-0732">Signal</keyword>
<feature type="chain" id="PRO_5045973254" description="DUF3868 domain-containing protein" evidence="1">
    <location>
        <begin position="19"/>
        <end position="188"/>
    </location>
</feature>
<evidence type="ECO:0008006" key="4">
    <source>
        <dbReference type="Google" id="ProtNLM"/>
    </source>
</evidence>
<keyword evidence="3" id="KW-1185">Reference proteome</keyword>